<evidence type="ECO:0000313" key="2">
    <source>
        <dbReference type="EMBL" id="MFC3153172.1"/>
    </source>
</evidence>
<evidence type="ECO:0000313" key="3">
    <source>
        <dbReference type="Proteomes" id="UP001595476"/>
    </source>
</evidence>
<dbReference type="RefSeq" id="WP_386723096.1">
    <property type="nucleotide sequence ID" value="NZ_JBHRSZ010000009.1"/>
</dbReference>
<name>A0ABV7HNE5_9GAMM</name>
<gene>
    <name evidence="2" type="ORF">ACFOEK_19190</name>
</gene>
<dbReference type="EMBL" id="JBHRSZ010000009">
    <property type="protein sequence ID" value="MFC3153172.1"/>
    <property type="molecule type" value="Genomic_DNA"/>
</dbReference>
<organism evidence="2 3">
    <name type="scientific">Litoribrevibacter euphylliae</name>
    <dbReference type="NCBI Taxonomy" id="1834034"/>
    <lineage>
        <taxon>Bacteria</taxon>
        <taxon>Pseudomonadati</taxon>
        <taxon>Pseudomonadota</taxon>
        <taxon>Gammaproteobacteria</taxon>
        <taxon>Oceanospirillales</taxon>
        <taxon>Oceanospirillaceae</taxon>
        <taxon>Litoribrevibacter</taxon>
    </lineage>
</organism>
<feature type="signal peptide" evidence="1">
    <location>
        <begin position="1"/>
        <end position="24"/>
    </location>
</feature>
<dbReference type="Proteomes" id="UP001595476">
    <property type="component" value="Unassembled WGS sequence"/>
</dbReference>
<accession>A0ABV7HNE5</accession>
<keyword evidence="1" id="KW-0732">Signal</keyword>
<sequence length="151" mass="17827">MTMIKYLRTLLPLLIFFCSGYWFGAQDAGTQTARKITEGSANTWASALLIYKDSQSGKHADYYQKGYQTVVENMLWTDIEFYVELNEKLKEQPRGAIPYNPIYKFVHKYEISNVLTSPNVVDRYFKVNPPQNEKRKYLLGKYREFYQNHKI</sequence>
<feature type="chain" id="PRO_5046319923" evidence="1">
    <location>
        <begin position="25"/>
        <end position="151"/>
    </location>
</feature>
<protein>
    <submittedName>
        <fullName evidence="2">Uncharacterized protein</fullName>
    </submittedName>
</protein>
<reference evidence="3" key="1">
    <citation type="journal article" date="2019" name="Int. J. Syst. Evol. Microbiol.">
        <title>The Global Catalogue of Microorganisms (GCM) 10K type strain sequencing project: providing services to taxonomists for standard genome sequencing and annotation.</title>
        <authorList>
            <consortium name="The Broad Institute Genomics Platform"/>
            <consortium name="The Broad Institute Genome Sequencing Center for Infectious Disease"/>
            <person name="Wu L."/>
            <person name="Ma J."/>
        </authorList>
    </citation>
    <scope>NUCLEOTIDE SEQUENCE [LARGE SCALE GENOMIC DNA]</scope>
    <source>
        <strain evidence="3">KCTC 52438</strain>
    </source>
</reference>
<evidence type="ECO:0000256" key="1">
    <source>
        <dbReference type="SAM" id="SignalP"/>
    </source>
</evidence>
<proteinExistence type="predicted"/>
<keyword evidence="3" id="KW-1185">Reference proteome</keyword>
<comment type="caution">
    <text evidence="2">The sequence shown here is derived from an EMBL/GenBank/DDBJ whole genome shotgun (WGS) entry which is preliminary data.</text>
</comment>